<dbReference type="InterPro" id="IPR007421">
    <property type="entry name" value="Schlafen_AlbA_2_dom"/>
</dbReference>
<dbReference type="Gene3D" id="3.30.950.30">
    <property type="entry name" value="Schlafen, AAA domain"/>
    <property type="match status" value="1"/>
</dbReference>
<organism evidence="2 3">
    <name type="scientific">Apteryx mantelli</name>
    <name type="common">North Island brown kiwi</name>
    <dbReference type="NCBI Taxonomy" id="2696672"/>
    <lineage>
        <taxon>Eukaryota</taxon>
        <taxon>Metazoa</taxon>
        <taxon>Chordata</taxon>
        <taxon>Craniata</taxon>
        <taxon>Vertebrata</taxon>
        <taxon>Euteleostomi</taxon>
        <taxon>Archelosauria</taxon>
        <taxon>Archosauria</taxon>
        <taxon>Dinosauria</taxon>
        <taxon>Saurischia</taxon>
        <taxon>Theropoda</taxon>
        <taxon>Coelurosauria</taxon>
        <taxon>Aves</taxon>
        <taxon>Palaeognathae</taxon>
        <taxon>Apterygiformes</taxon>
        <taxon>Apterygidae</taxon>
        <taxon>Apteryx</taxon>
    </lineage>
</organism>
<dbReference type="InterPro" id="IPR038461">
    <property type="entry name" value="Schlafen_AlbA_2_dom_sf"/>
</dbReference>
<name>A0ABM4FM59_9AVES</name>
<dbReference type="PANTHER" id="PTHR12155">
    <property type="entry name" value="SCHLAFEN"/>
    <property type="match status" value="1"/>
</dbReference>
<accession>A0ABM4FM59</accession>
<gene>
    <name evidence="3" type="primary">LOC136993953</name>
</gene>
<feature type="domain" description="Schlafen AlbA-2" evidence="1">
    <location>
        <begin position="100"/>
        <end position="160"/>
    </location>
</feature>
<protein>
    <submittedName>
        <fullName evidence="3">Protein SLFN14-like</fullName>
    </submittedName>
</protein>
<sequence>MARKEGQLLVNLKTNYPDVAVDIGKIVLGEISKKKISNNQKRKRSELVKAVCALLNSGGGVVRMEIENKNYYFQEHSIGLDIEQSLRKLMAGEVLDFTDTTHVEFKNFSTRDVLKYIREILLNYVSAFANTQGGYLIFGVDDSSKVVGSHNEVEKEALAKTVADVIGLLRVYHFCRFQATVQFKSNILNVYDKEEHLHGYVCALRGKPFCWAVFHDIPHSWIVKGNTADRLSIKKWT</sequence>
<evidence type="ECO:0000259" key="1">
    <source>
        <dbReference type="Pfam" id="PF04326"/>
    </source>
</evidence>
<dbReference type="RefSeq" id="XP_067166024.1">
    <property type="nucleotide sequence ID" value="XM_067309923.1"/>
</dbReference>
<dbReference type="Pfam" id="PF04326">
    <property type="entry name" value="SLFN_AlbA_2"/>
    <property type="match status" value="1"/>
</dbReference>
<keyword evidence="2" id="KW-1185">Reference proteome</keyword>
<dbReference type="InterPro" id="IPR029684">
    <property type="entry name" value="Schlafen"/>
</dbReference>
<reference evidence="3" key="1">
    <citation type="submission" date="2025-08" db="UniProtKB">
        <authorList>
            <consortium name="RefSeq"/>
        </authorList>
    </citation>
    <scope>IDENTIFICATION</scope>
    <source>
        <tissue evidence="3">Blood</tissue>
    </source>
</reference>
<evidence type="ECO:0000313" key="2">
    <source>
        <dbReference type="Proteomes" id="UP001652627"/>
    </source>
</evidence>
<evidence type="ECO:0000313" key="3">
    <source>
        <dbReference type="RefSeq" id="XP_067166024.1"/>
    </source>
</evidence>
<proteinExistence type="predicted"/>
<dbReference type="GeneID" id="136993953"/>
<dbReference type="PANTHER" id="PTHR12155:SF30">
    <property type="entry name" value="PROTEIN SLFN14"/>
    <property type="match status" value="1"/>
</dbReference>
<dbReference type="Proteomes" id="UP001652627">
    <property type="component" value="Chromosome 22"/>
</dbReference>